<keyword evidence="6" id="KW-1185">Reference proteome</keyword>
<evidence type="ECO:0000259" key="4">
    <source>
        <dbReference type="PROSITE" id="PS01124"/>
    </source>
</evidence>
<dbReference type="Gene3D" id="1.10.10.60">
    <property type="entry name" value="Homeodomain-like"/>
    <property type="match status" value="1"/>
</dbReference>
<name>A0A1G7Y8S1_9BACT</name>
<accession>A0A1G7Y8S1</accession>
<dbReference type="InterPro" id="IPR018060">
    <property type="entry name" value="HTH_AraC"/>
</dbReference>
<dbReference type="PANTHER" id="PTHR46796:SF13">
    <property type="entry name" value="HTH-TYPE TRANSCRIPTIONAL ACTIVATOR RHAS"/>
    <property type="match status" value="1"/>
</dbReference>
<dbReference type="AlphaFoldDB" id="A0A1G7Y8S1"/>
<dbReference type="EMBL" id="FNAN01000025">
    <property type="protein sequence ID" value="SDG92851.1"/>
    <property type="molecule type" value="Genomic_DNA"/>
</dbReference>
<evidence type="ECO:0000256" key="1">
    <source>
        <dbReference type="ARBA" id="ARBA00023015"/>
    </source>
</evidence>
<dbReference type="STRING" id="659014.SAMN04487996_12591"/>
<dbReference type="SUPFAM" id="SSF46689">
    <property type="entry name" value="Homeodomain-like"/>
    <property type="match status" value="1"/>
</dbReference>
<dbReference type="SMART" id="SM00342">
    <property type="entry name" value="HTH_ARAC"/>
    <property type="match status" value="1"/>
</dbReference>
<reference evidence="6" key="1">
    <citation type="submission" date="2016-10" db="EMBL/GenBank/DDBJ databases">
        <authorList>
            <person name="Varghese N."/>
            <person name="Submissions S."/>
        </authorList>
    </citation>
    <scope>NUCLEOTIDE SEQUENCE [LARGE SCALE GENOMIC DNA]</scope>
    <source>
        <strain evidence="6">DSM 25329</strain>
    </source>
</reference>
<dbReference type="PANTHER" id="PTHR46796">
    <property type="entry name" value="HTH-TYPE TRANSCRIPTIONAL ACTIVATOR RHAS-RELATED"/>
    <property type="match status" value="1"/>
</dbReference>
<dbReference type="Pfam" id="PF20240">
    <property type="entry name" value="DUF6597"/>
    <property type="match status" value="1"/>
</dbReference>
<proteinExistence type="predicted"/>
<keyword evidence="1" id="KW-0805">Transcription regulation</keyword>
<feature type="domain" description="HTH araC/xylS-type" evidence="4">
    <location>
        <begin position="153"/>
        <end position="255"/>
    </location>
</feature>
<evidence type="ECO:0000313" key="6">
    <source>
        <dbReference type="Proteomes" id="UP000198748"/>
    </source>
</evidence>
<dbReference type="InterPro" id="IPR046532">
    <property type="entry name" value="DUF6597"/>
</dbReference>
<gene>
    <name evidence="5" type="ORF">SAMN04487996_12591</name>
</gene>
<dbReference type="OrthoDB" id="635259at2"/>
<dbReference type="RefSeq" id="WP_090157088.1">
    <property type="nucleotide sequence ID" value="NZ_FNAN01000025.1"/>
</dbReference>
<sequence>MKYHQIQPPPHLQEYVKYYWALESSGRPDEQVHFVTIADGSPGIIFQQSAGASFQEGKQLASIFLYGQSTVHTRIVSPATFSTIGVYFYPHALKSIFGMDSNELTNDCLDLDLFFNGKGLMERLESTSDVETKANILSECLWEQVCRNDHSLQAATRYAMQRIIQSQGNISMKDLRQELQVSERTLERRFQEGIGLSPMLFGRICRFQASLNQLRAQSYDKLSDIAFEQEYADQSHFIRNFKEFTGLTPFQFRKSIHETVENFPVLVQS</sequence>
<keyword evidence="2 5" id="KW-0238">DNA-binding</keyword>
<protein>
    <submittedName>
        <fullName evidence="5">AraC-type DNA-binding protein</fullName>
    </submittedName>
</protein>
<dbReference type="PROSITE" id="PS01124">
    <property type="entry name" value="HTH_ARAC_FAMILY_2"/>
    <property type="match status" value="1"/>
</dbReference>
<evidence type="ECO:0000313" key="5">
    <source>
        <dbReference type="EMBL" id="SDG92851.1"/>
    </source>
</evidence>
<dbReference type="InterPro" id="IPR050204">
    <property type="entry name" value="AraC_XylS_family_regulators"/>
</dbReference>
<dbReference type="GO" id="GO:0043565">
    <property type="term" value="F:sequence-specific DNA binding"/>
    <property type="evidence" value="ECO:0007669"/>
    <property type="project" value="InterPro"/>
</dbReference>
<keyword evidence="3" id="KW-0804">Transcription</keyword>
<dbReference type="Proteomes" id="UP000198748">
    <property type="component" value="Unassembled WGS sequence"/>
</dbReference>
<evidence type="ECO:0000256" key="2">
    <source>
        <dbReference type="ARBA" id="ARBA00023125"/>
    </source>
</evidence>
<dbReference type="InterPro" id="IPR009057">
    <property type="entry name" value="Homeodomain-like_sf"/>
</dbReference>
<evidence type="ECO:0000256" key="3">
    <source>
        <dbReference type="ARBA" id="ARBA00023163"/>
    </source>
</evidence>
<organism evidence="5 6">
    <name type="scientific">Dyadobacter soli</name>
    <dbReference type="NCBI Taxonomy" id="659014"/>
    <lineage>
        <taxon>Bacteria</taxon>
        <taxon>Pseudomonadati</taxon>
        <taxon>Bacteroidota</taxon>
        <taxon>Cytophagia</taxon>
        <taxon>Cytophagales</taxon>
        <taxon>Spirosomataceae</taxon>
        <taxon>Dyadobacter</taxon>
    </lineage>
</organism>
<dbReference type="Pfam" id="PF12833">
    <property type="entry name" value="HTH_18"/>
    <property type="match status" value="1"/>
</dbReference>
<dbReference type="GO" id="GO:0003700">
    <property type="term" value="F:DNA-binding transcription factor activity"/>
    <property type="evidence" value="ECO:0007669"/>
    <property type="project" value="InterPro"/>
</dbReference>